<sequence>PTADGAPPLSAAGLEDALPAPAAALALAPGASLDPAVFQQQWGALPTADSWQHRTSLSVPLEQLSARFGTRHVKTMAFGTVGDASKFYFFAREAGAADTLLLCELVVTRSTGVAAATIKATAPAPVPLFSSLVRELLSS</sequence>
<dbReference type="Gene3D" id="3.30.310.10">
    <property type="entry name" value="TATA-Binding Protein"/>
    <property type="match status" value="1"/>
</dbReference>
<evidence type="ECO:0000313" key="2">
    <source>
        <dbReference type="EMBL" id="ALD47933.1"/>
    </source>
</evidence>
<feature type="non-terminal residue" evidence="2">
    <location>
        <position position="1"/>
    </location>
</feature>
<dbReference type="InterPro" id="IPR012295">
    <property type="entry name" value="TBP_dom_sf"/>
</dbReference>
<evidence type="ECO:0000259" key="1">
    <source>
        <dbReference type="SMART" id="SM01020"/>
    </source>
</evidence>
<dbReference type="GO" id="GO:0006886">
    <property type="term" value="P:intracellular protein transport"/>
    <property type="evidence" value="ECO:0007669"/>
    <property type="project" value="InterPro"/>
</dbReference>
<organism evidence="2">
    <name type="scientific">Gephyrocapsa oceanica</name>
    <dbReference type="NCBI Taxonomy" id="38817"/>
    <lineage>
        <taxon>Eukaryota</taxon>
        <taxon>Haptista</taxon>
        <taxon>Haptophyta</taxon>
        <taxon>Prymnesiophyceae</taxon>
        <taxon>Isochrysidales</taxon>
        <taxon>Noelaerhabdaceae</taxon>
        <taxon>Gephyrocapsa</taxon>
    </lineage>
</organism>
<dbReference type="AlphaFoldDB" id="A0A0M4J7N9"/>
<gene>
    <name evidence="2" type="primary">AP4B1</name>
</gene>
<protein>
    <submittedName>
        <fullName evidence="2">Adaptor protein complex 4 subunit beta 1</fullName>
    </submittedName>
</protein>
<proteinExistence type="predicted"/>
<dbReference type="Pfam" id="PF09066">
    <property type="entry name" value="B2-adapt-app_C"/>
    <property type="match status" value="1"/>
</dbReference>
<dbReference type="GO" id="GO:0030131">
    <property type="term" value="C:clathrin adaptor complex"/>
    <property type="evidence" value="ECO:0007669"/>
    <property type="project" value="InterPro"/>
</dbReference>
<dbReference type="SMART" id="SM01020">
    <property type="entry name" value="B2-adapt-app_C"/>
    <property type="match status" value="1"/>
</dbReference>
<feature type="domain" description="Beta-adaptin appendage C-terminal subdomain" evidence="1">
    <location>
        <begin position="27"/>
        <end position="138"/>
    </location>
</feature>
<reference evidence="2" key="1">
    <citation type="journal article" date="2015" name="Protist">
        <title>Losses, Expansions, and Novel Subunit Discovery of Adaptor Protein Complexes in Haptophyte Algae.</title>
        <authorList>
            <person name="Lee L.J.Y."/>
            <person name="Klute M.J."/>
            <person name="Herman E.K."/>
            <person name="Read B."/>
            <person name="Dacks J.B."/>
        </authorList>
    </citation>
    <scope>NUCLEOTIDE SEQUENCE</scope>
</reference>
<dbReference type="EMBL" id="KP892603">
    <property type="protein sequence ID" value="ALD47933.1"/>
    <property type="molecule type" value="Genomic_DNA"/>
</dbReference>
<dbReference type="GO" id="GO:0016192">
    <property type="term" value="P:vesicle-mediated transport"/>
    <property type="evidence" value="ECO:0007669"/>
    <property type="project" value="InterPro"/>
</dbReference>
<dbReference type="InterPro" id="IPR015151">
    <property type="entry name" value="B-adaptin_app_sub_C"/>
</dbReference>
<accession>A0A0M4J7N9</accession>
<name>A0A0M4J7N9_9EUKA</name>